<evidence type="ECO:0000256" key="2">
    <source>
        <dbReference type="ARBA" id="ARBA00022438"/>
    </source>
</evidence>
<dbReference type="GO" id="GO:0070006">
    <property type="term" value="F:metalloaminopeptidase activity"/>
    <property type="evidence" value="ECO:0007669"/>
    <property type="project" value="InterPro"/>
</dbReference>
<proteinExistence type="inferred from homology"/>
<feature type="domain" description="Cytosol aminopeptidase" evidence="6">
    <location>
        <begin position="320"/>
        <end position="327"/>
    </location>
</feature>
<keyword evidence="8" id="KW-1185">Reference proteome</keyword>
<evidence type="ECO:0000256" key="5">
    <source>
        <dbReference type="ARBA" id="ARBA00023211"/>
    </source>
</evidence>
<dbReference type="SUPFAM" id="SSF53187">
    <property type="entry name" value="Zn-dependent exopeptidases"/>
    <property type="match status" value="1"/>
</dbReference>
<dbReference type="Pfam" id="PF00883">
    <property type="entry name" value="Peptidase_M17"/>
    <property type="match status" value="1"/>
</dbReference>
<accession>A0A1N6CWV6</accession>
<dbReference type="PANTHER" id="PTHR11963:SF20">
    <property type="entry name" value="PEPTIDASE B"/>
    <property type="match status" value="1"/>
</dbReference>
<evidence type="ECO:0000313" key="7">
    <source>
        <dbReference type="EMBL" id="SIN63041.1"/>
    </source>
</evidence>
<dbReference type="PROSITE" id="PS00631">
    <property type="entry name" value="CYTOSOL_AP"/>
    <property type="match status" value="1"/>
</dbReference>
<dbReference type="GO" id="GO:0006508">
    <property type="term" value="P:proteolysis"/>
    <property type="evidence" value="ECO:0007669"/>
    <property type="project" value="UniProtKB-KW"/>
</dbReference>
<dbReference type="Gene3D" id="3.40.220.10">
    <property type="entry name" value="Leucine Aminopeptidase, subunit E, domain 1"/>
    <property type="match status" value="1"/>
</dbReference>
<reference evidence="8" key="1">
    <citation type="submission" date="2016-11" db="EMBL/GenBank/DDBJ databases">
        <authorList>
            <person name="Varghese N."/>
            <person name="Submissions S."/>
        </authorList>
    </citation>
    <scope>NUCLEOTIDE SEQUENCE [LARGE SCALE GENOMIC DNA]</scope>
    <source>
        <strain evidence="8">DSM 22363</strain>
    </source>
</reference>
<name>A0A1N6CWV6_9SPHN</name>
<dbReference type="RefSeq" id="WP_074204131.1">
    <property type="nucleotide sequence ID" value="NZ_FSQW01000001.1"/>
</dbReference>
<keyword evidence="3" id="KW-0645">Protease</keyword>
<dbReference type="OrthoDB" id="9809354at2"/>
<dbReference type="Gene3D" id="3.40.630.10">
    <property type="entry name" value="Zn peptidases"/>
    <property type="match status" value="1"/>
</dbReference>
<dbReference type="Pfam" id="PF21337">
    <property type="entry name" value="Peptidase_M17_N_1"/>
    <property type="match status" value="1"/>
</dbReference>
<protein>
    <submittedName>
        <fullName evidence="7">Leucyl aminopeptidase</fullName>
    </submittedName>
</protein>
<dbReference type="STRING" id="1123272.SAMN02745824_1169"/>
<dbReference type="EMBL" id="FSQW01000001">
    <property type="protein sequence ID" value="SIN63041.1"/>
    <property type="molecule type" value="Genomic_DNA"/>
</dbReference>
<dbReference type="GO" id="GO:0030145">
    <property type="term" value="F:manganese ion binding"/>
    <property type="evidence" value="ECO:0007669"/>
    <property type="project" value="InterPro"/>
</dbReference>
<dbReference type="PRINTS" id="PR00481">
    <property type="entry name" value="LAMNOPPTDASE"/>
</dbReference>
<dbReference type="InterPro" id="IPR048816">
    <property type="entry name" value="Peptidase_M17_N_1"/>
</dbReference>
<dbReference type="AlphaFoldDB" id="A0A1N6CWV6"/>
<evidence type="ECO:0000256" key="3">
    <source>
        <dbReference type="ARBA" id="ARBA00022670"/>
    </source>
</evidence>
<dbReference type="PANTHER" id="PTHR11963">
    <property type="entry name" value="LEUCINE AMINOPEPTIDASE-RELATED"/>
    <property type="match status" value="1"/>
</dbReference>
<evidence type="ECO:0000313" key="8">
    <source>
        <dbReference type="Proteomes" id="UP000185192"/>
    </source>
</evidence>
<evidence type="ECO:0000256" key="4">
    <source>
        <dbReference type="ARBA" id="ARBA00022801"/>
    </source>
</evidence>
<evidence type="ECO:0000256" key="1">
    <source>
        <dbReference type="ARBA" id="ARBA00009528"/>
    </source>
</evidence>
<keyword evidence="5" id="KW-0464">Manganese</keyword>
<organism evidence="7 8">
    <name type="scientific">Parasphingorhabdus marina DSM 22363</name>
    <dbReference type="NCBI Taxonomy" id="1123272"/>
    <lineage>
        <taxon>Bacteria</taxon>
        <taxon>Pseudomonadati</taxon>
        <taxon>Pseudomonadota</taxon>
        <taxon>Alphaproteobacteria</taxon>
        <taxon>Sphingomonadales</taxon>
        <taxon>Sphingomonadaceae</taxon>
        <taxon>Parasphingorhabdus</taxon>
    </lineage>
</organism>
<gene>
    <name evidence="7" type="ORF">SAMN02745824_1169</name>
</gene>
<comment type="similarity">
    <text evidence="1">Belongs to the peptidase M17 family.</text>
</comment>
<sequence length="473" mass="51718">MTDFATLIEADKGQKARTIQILDVFNFEDWLKDQPDQVRAIVQAYNFTANPESYLVLPLSGSQSDKSEEEEGDFTVVAGVRNHKALEPWDLVKLGGKLPAGKYRLSGASAKNGLFGWLIPQHTFEKYKEIDNKQGPSVLLVKDEIAQVDEAVRQAEATAMVRDMVNTPAADMGPDKLEDIVEKLADKHDADLKVTRGDTLEKNFPMIHGVGKAAMRDHAPRLIELIWGKADHPKIAIVGKGVTFDSGGLSMKSPAGMLLMKKDMGGAAHAIALARMIMDAKLPVQLHLLVPAVENSVDGHALRPGDILQSRKGLTVEIGNTDAEGRLVLGDAMTLAGEEEPELMIDFATLTGAARVALGPDLPAMFCNDDEMAAALLEAGETEDDPLWRMPLWSRYEYRLNSPIADTNNVSTGSFAGCITAALFLQKFVPDDLPWAHFDTYAWRPASKAGRPKGGEALGLRASWRYLRKRYGS</sequence>
<dbReference type="InterPro" id="IPR000819">
    <property type="entry name" value="Peptidase_M17_C"/>
</dbReference>
<dbReference type="Proteomes" id="UP000185192">
    <property type="component" value="Unassembled WGS sequence"/>
</dbReference>
<dbReference type="GO" id="GO:0005737">
    <property type="term" value="C:cytoplasm"/>
    <property type="evidence" value="ECO:0007669"/>
    <property type="project" value="InterPro"/>
</dbReference>
<keyword evidence="2 7" id="KW-0031">Aminopeptidase</keyword>
<evidence type="ECO:0000259" key="6">
    <source>
        <dbReference type="PROSITE" id="PS00631"/>
    </source>
</evidence>
<dbReference type="CDD" id="cd00433">
    <property type="entry name" value="Peptidase_M17"/>
    <property type="match status" value="1"/>
</dbReference>
<keyword evidence="4" id="KW-0378">Hydrolase</keyword>
<dbReference type="InterPro" id="IPR043472">
    <property type="entry name" value="Macro_dom-like"/>
</dbReference>
<dbReference type="InterPro" id="IPR011356">
    <property type="entry name" value="Leucine_aapep/pepB"/>
</dbReference>